<evidence type="ECO:0000313" key="2">
    <source>
        <dbReference type="EMBL" id="TFJ96965.1"/>
    </source>
</evidence>
<keyword evidence="3" id="KW-1185">Reference proteome</keyword>
<dbReference type="AlphaFoldDB" id="A0A4D9DHK1"/>
<dbReference type="EMBL" id="QXTE01000549">
    <property type="protein sequence ID" value="TFJ96965.1"/>
    <property type="molecule type" value="Genomic_DNA"/>
</dbReference>
<feature type="region of interest" description="Disordered" evidence="1">
    <location>
        <begin position="31"/>
        <end position="52"/>
    </location>
</feature>
<evidence type="ECO:0000313" key="3">
    <source>
        <dbReference type="Proteomes" id="UP000297703"/>
    </source>
</evidence>
<evidence type="ECO:0000256" key="1">
    <source>
        <dbReference type="SAM" id="MobiDB-lite"/>
    </source>
</evidence>
<name>A0A4D9DHK1_9SAUR</name>
<proteinExistence type="predicted"/>
<reference evidence="2 3" key="1">
    <citation type="submission" date="2019-04" db="EMBL/GenBank/DDBJ databases">
        <title>Draft genome of the big-headed turtle Platysternon megacephalum.</title>
        <authorList>
            <person name="Gong S."/>
        </authorList>
    </citation>
    <scope>NUCLEOTIDE SEQUENCE [LARGE SCALE GENOMIC DNA]</scope>
    <source>
        <strain evidence="2">DO16091913</strain>
        <tissue evidence="2">Muscle</tissue>
    </source>
</reference>
<accession>A0A4D9DHK1</accession>
<gene>
    <name evidence="2" type="ORF">DR999_PMT21208</name>
</gene>
<reference evidence="2 3" key="2">
    <citation type="submission" date="2019-04" db="EMBL/GenBank/DDBJ databases">
        <title>The genome sequence of big-headed turtle.</title>
        <authorList>
            <person name="Gong S."/>
        </authorList>
    </citation>
    <scope>NUCLEOTIDE SEQUENCE [LARGE SCALE GENOMIC DNA]</scope>
    <source>
        <strain evidence="2">DO16091913</strain>
        <tissue evidence="2">Muscle</tissue>
    </source>
</reference>
<protein>
    <submittedName>
        <fullName evidence="2">Laccase</fullName>
    </submittedName>
</protein>
<feature type="region of interest" description="Disordered" evidence="1">
    <location>
        <begin position="86"/>
        <end position="139"/>
    </location>
</feature>
<sequence length="139" mass="14762">MTVADPMPPRSPSRLASLHLELARVGLPCLDQAQKGPAEQPGGQKMSSCPGAQPLLRDRLQIHAHVVQLQLWDGLLDPGSMGRGAGIDARPVGGPTCISPAHHSGQQPDTTHFAGEGSPGVSLEKSGWEEEDWELVRLP</sequence>
<dbReference type="Proteomes" id="UP000297703">
    <property type="component" value="Unassembled WGS sequence"/>
</dbReference>
<organism evidence="2 3">
    <name type="scientific">Platysternon megacephalum</name>
    <name type="common">big-headed turtle</name>
    <dbReference type="NCBI Taxonomy" id="55544"/>
    <lineage>
        <taxon>Eukaryota</taxon>
        <taxon>Metazoa</taxon>
        <taxon>Chordata</taxon>
        <taxon>Craniata</taxon>
        <taxon>Vertebrata</taxon>
        <taxon>Euteleostomi</taxon>
        <taxon>Archelosauria</taxon>
        <taxon>Testudinata</taxon>
        <taxon>Testudines</taxon>
        <taxon>Cryptodira</taxon>
        <taxon>Durocryptodira</taxon>
        <taxon>Testudinoidea</taxon>
        <taxon>Platysternidae</taxon>
        <taxon>Platysternon</taxon>
    </lineage>
</organism>
<comment type="caution">
    <text evidence="2">The sequence shown here is derived from an EMBL/GenBank/DDBJ whole genome shotgun (WGS) entry which is preliminary data.</text>
</comment>